<dbReference type="GO" id="GO:0004797">
    <property type="term" value="F:thymidine kinase activity"/>
    <property type="evidence" value="ECO:0007669"/>
    <property type="project" value="UniProtKB-UniRule"/>
</dbReference>
<dbReference type="PIRSF" id="PIRSF035805">
    <property type="entry name" value="TK_cell"/>
    <property type="match status" value="1"/>
</dbReference>
<dbReference type="PANTHER" id="PTHR11441:SF0">
    <property type="entry name" value="THYMIDINE KINASE, CYTOSOLIC"/>
    <property type="match status" value="1"/>
</dbReference>
<keyword evidence="6 8" id="KW-0418">Kinase</keyword>
<dbReference type="HAMAP" id="MF_00124">
    <property type="entry name" value="Thymidine_kinase"/>
    <property type="match status" value="1"/>
</dbReference>
<dbReference type="GO" id="GO:0046104">
    <property type="term" value="P:thymidine metabolic process"/>
    <property type="evidence" value="ECO:0007669"/>
    <property type="project" value="TreeGrafter"/>
</dbReference>
<dbReference type="PANTHER" id="PTHR11441">
    <property type="entry name" value="THYMIDINE KINASE"/>
    <property type="match status" value="1"/>
</dbReference>
<proteinExistence type="inferred from homology"/>
<dbReference type="NCBIfam" id="NF003296">
    <property type="entry name" value="PRK04296.1-1"/>
    <property type="match status" value="1"/>
</dbReference>
<feature type="binding site" evidence="10">
    <location>
        <begin position="165"/>
        <end position="168"/>
    </location>
    <ligand>
        <name>substrate</name>
    </ligand>
</feature>
<feature type="binding site" evidence="8">
    <location>
        <begin position="7"/>
        <end position="14"/>
    </location>
    <ligand>
        <name>ATP</name>
        <dbReference type="ChEBI" id="CHEBI:30616"/>
    </ligand>
</feature>
<feature type="binding site" evidence="10">
    <location>
        <position position="173"/>
    </location>
    <ligand>
        <name>substrate</name>
    </ligand>
</feature>
<keyword evidence="5 8" id="KW-0547">Nucleotide-binding</keyword>
<organism evidence="11 12">
    <name type="scientific">Pyrobaculum neutrophilum (strain DSM 2338 / JCM 9278 / NBRC 100436 / V24Sta)</name>
    <name type="common">Thermoproteus neutrophilus</name>
    <dbReference type="NCBI Taxonomy" id="444157"/>
    <lineage>
        <taxon>Archaea</taxon>
        <taxon>Thermoproteota</taxon>
        <taxon>Thermoprotei</taxon>
        <taxon>Thermoproteales</taxon>
        <taxon>Thermoproteaceae</taxon>
        <taxon>Pyrobaculum</taxon>
    </lineage>
</organism>
<evidence type="ECO:0000256" key="10">
    <source>
        <dbReference type="PIRSR" id="PIRSR035805-2"/>
    </source>
</evidence>
<evidence type="ECO:0000256" key="4">
    <source>
        <dbReference type="ARBA" id="ARBA00022679"/>
    </source>
</evidence>
<dbReference type="Proteomes" id="UP000001694">
    <property type="component" value="Chromosome"/>
</dbReference>
<evidence type="ECO:0000256" key="2">
    <source>
        <dbReference type="ARBA" id="ARBA00012118"/>
    </source>
</evidence>
<sequence length="184" mass="20034">MLVAIVGPMFAGKTTELIRRVERYVIAGRRAVVFKPSIDARYDPASVAAHNGLKLNAVVVPPDEGGVKAIYKLGQRYDVVAVDEVQFFPPALADVLNKLADGRVVIAAGLNLDFRGEPFETTARLMAYADRVISLTAVCKICGRPATRTQRLVAGKPAPRDSPRIVVGGVETYEARCRLHHRVN</sequence>
<feature type="binding site" evidence="8">
    <location>
        <position position="139"/>
    </location>
    <ligand>
        <name>Zn(2+)</name>
        <dbReference type="ChEBI" id="CHEBI:29105"/>
    </ligand>
</feature>
<evidence type="ECO:0000256" key="7">
    <source>
        <dbReference type="ARBA" id="ARBA00022840"/>
    </source>
</evidence>
<dbReference type="EMBL" id="CP001014">
    <property type="protein sequence ID" value="ACB40116.1"/>
    <property type="molecule type" value="Genomic_DNA"/>
</dbReference>
<keyword evidence="3 8" id="KW-0237">DNA synthesis</keyword>
<evidence type="ECO:0000256" key="3">
    <source>
        <dbReference type="ARBA" id="ARBA00022634"/>
    </source>
</evidence>
<evidence type="ECO:0000313" key="12">
    <source>
        <dbReference type="Proteomes" id="UP000001694"/>
    </source>
</evidence>
<dbReference type="PROSITE" id="PS00603">
    <property type="entry name" value="TK_CELLULAR_TYPE"/>
    <property type="match status" value="1"/>
</dbReference>
<keyword evidence="4 8" id="KW-0808">Transferase</keyword>
<dbReference type="AlphaFoldDB" id="B1Y8N7"/>
<keyword evidence="8" id="KW-0963">Cytoplasm</keyword>
<dbReference type="KEGG" id="tne:Tneu_1187"/>
<feature type="binding site" evidence="8">
    <location>
        <position position="142"/>
    </location>
    <ligand>
        <name>Zn(2+)</name>
        <dbReference type="ChEBI" id="CHEBI:29105"/>
    </ligand>
</feature>
<dbReference type="HOGENOM" id="CLU_064400_3_0_2"/>
<keyword evidence="8" id="KW-0479">Metal-binding</keyword>
<dbReference type="eggNOG" id="arCOG04798">
    <property type="taxonomic scope" value="Archaea"/>
</dbReference>
<dbReference type="InterPro" id="IPR027417">
    <property type="entry name" value="P-loop_NTPase"/>
</dbReference>
<dbReference type="STRING" id="444157.Tneu_1187"/>
<name>B1Y8N7_PYRNV</name>
<evidence type="ECO:0000256" key="8">
    <source>
        <dbReference type="HAMAP-Rule" id="MF_00124"/>
    </source>
</evidence>
<dbReference type="SUPFAM" id="SSF52540">
    <property type="entry name" value="P-loop containing nucleoside triphosphate hydrolases"/>
    <property type="match status" value="1"/>
</dbReference>
<dbReference type="GO" id="GO:0008270">
    <property type="term" value="F:zinc ion binding"/>
    <property type="evidence" value="ECO:0007669"/>
    <property type="project" value="UniProtKB-UniRule"/>
</dbReference>
<dbReference type="GO" id="GO:0005524">
    <property type="term" value="F:ATP binding"/>
    <property type="evidence" value="ECO:0007669"/>
    <property type="project" value="UniProtKB-UniRule"/>
</dbReference>
<comment type="catalytic activity">
    <reaction evidence="8">
        <text>thymidine + ATP = dTMP + ADP + H(+)</text>
        <dbReference type="Rhea" id="RHEA:19129"/>
        <dbReference type="ChEBI" id="CHEBI:15378"/>
        <dbReference type="ChEBI" id="CHEBI:17748"/>
        <dbReference type="ChEBI" id="CHEBI:30616"/>
        <dbReference type="ChEBI" id="CHEBI:63528"/>
        <dbReference type="ChEBI" id="CHEBI:456216"/>
        <dbReference type="EC" id="2.7.1.21"/>
    </reaction>
</comment>
<protein>
    <recommendedName>
        <fullName evidence="2 8">Thymidine kinase</fullName>
        <ecNumber evidence="2 8">2.7.1.21</ecNumber>
    </recommendedName>
</protein>
<comment type="subunit">
    <text evidence="8">Homotetramer.</text>
</comment>
<feature type="binding site" evidence="8">
    <location>
        <position position="180"/>
    </location>
    <ligand>
        <name>Zn(2+)</name>
        <dbReference type="ChEBI" id="CHEBI:29105"/>
    </ligand>
</feature>
<comment type="similarity">
    <text evidence="1 8">Belongs to the thymidine kinase family.</text>
</comment>
<gene>
    <name evidence="8" type="primary">tdk</name>
    <name evidence="11" type="ordered locus">Tneu_1187</name>
</gene>
<feature type="binding site" evidence="8">
    <location>
        <position position="177"/>
    </location>
    <ligand>
        <name>Zn(2+)</name>
        <dbReference type="ChEBI" id="CHEBI:29105"/>
    </ligand>
</feature>
<dbReference type="SUPFAM" id="SSF57716">
    <property type="entry name" value="Glucocorticoid receptor-like (DNA-binding domain)"/>
    <property type="match status" value="1"/>
</dbReference>
<evidence type="ECO:0000256" key="1">
    <source>
        <dbReference type="ARBA" id="ARBA00007587"/>
    </source>
</evidence>
<dbReference type="InterPro" id="IPR020633">
    <property type="entry name" value="Thymidine_kinase_CS"/>
</dbReference>
<dbReference type="EC" id="2.7.1.21" evidence="2 8"/>
<feature type="active site" description="Proton acceptor" evidence="8 9">
    <location>
        <position position="84"/>
    </location>
</feature>
<dbReference type="Gene3D" id="3.30.60.20">
    <property type="match status" value="1"/>
</dbReference>
<dbReference type="GeneID" id="6165439"/>
<evidence type="ECO:0000313" key="11">
    <source>
        <dbReference type="EMBL" id="ACB40116.1"/>
    </source>
</evidence>
<dbReference type="InterPro" id="IPR001267">
    <property type="entry name" value="Thymidine_kinase"/>
</dbReference>
<feature type="binding site" evidence="8">
    <location>
        <begin position="83"/>
        <end position="86"/>
    </location>
    <ligand>
        <name>ATP</name>
        <dbReference type="ChEBI" id="CHEBI:30616"/>
    </ligand>
</feature>
<dbReference type="GO" id="GO:0005737">
    <property type="term" value="C:cytoplasm"/>
    <property type="evidence" value="ECO:0007669"/>
    <property type="project" value="UniProtKB-SubCell"/>
</dbReference>
<evidence type="ECO:0000256" key="5">
    <source>
        <dbReference type="ARBA" id="ARBA00022741"/>
    </source>
</evidence>
<dbReference type="GO" id="GO:0071897">
    <property type="term" value="P:DNA biosynthetic process"/>
    <property type="evidence" value="ECO:0007669"/>
    <property type="project" value="UniProtKB-KW"/>
</dbReference>
<keyword evidence="8" id="KW-0862">Zinc</keyword>
<dbReference type="OrthoDB" id="372131at2157"/>
<comment type="subcellular location">
    <subcellularLocation>
        <location evidence="8">Cytoplasm</location>
    </subcellularLocation>
</comment>
<keyword evidence="12" id="KW-1185">Reference proteome</keyword>
<keyword evidence="7 8" id="KW-0067">ATP-binding</keyword>
<dbReference type="RefSeq" id="WP_012350535.1">
    <property type="nucleotide sequence ID" value="NC_010525.1"/>
</dbReference>
<accession>B1Y8N7</accession>
<dbReference type="Gene3D" id="3.40.50.300">
    <property type="entry name" value="P-loop containing nucleotide triphosphate hydrolases"/>
    <property type="match status" value="1"/>
</dbReference>
<evidence type="ECO:0000256" key="6">
    <source>
        <dbReference type="ARBA" id="ARBA00022777"/>
    </source>
</evidence>
<dbReference type="Pfam" id="PF00265">
    <property type="entry name" value="TK"/>
    <property type="match status" value="1"/>
</dbReference>
<reference evidence="11" key="1">
    <citation type="submission" date="2008-03" db="EMBL/GenBank/DDBJ databases">
        <title>Complete sequence of Thermoproteus neutrophilus V24Sta.</title>
        <authorList>
            <consortium name="US DOE Joint Genome Institute"/>
            <person name="Copeland A."/>
            <person name="Lucas S."/>
            <person name="Lapidus A."/>
            <person name="Glavina del Rio T."/>
            <person name="Dalin E."/>
            <person name="Tice H."/>
            <person name="Bruce D."/>
            <person name="Goodwin L."/>
            <person name="Pitluck S."/>
            <person name="Sims D."/>
            <person name="Brettin T."/>
            <person name="Detter J.C."/>
            <person name="Han C."/>
            <person name="Kuske C.R."/>
            <person name="Schmutz J."/>
            <person name="Larimer F."/>
            <person name="Land M."/>
            <person name="Hauser L."/>
            <person name="Kyrpides N."/>
            <person name="Mikhailova N."/>
            <person name="Biddle J.F."/>
            <person name="Zhang Z."/>
            <person name="Fitz-Gibbon S.T."/>
            <person name="Lowe T.M."/>
            <person name="Saltikov C."/>
            <person name="House C.H."/>
            <person name="Richardson P."/>
        </authorList>
    </citation>
    <scope>NUCLEOTIDE SEQUENCE [LARGE SCALE GENOMIC DNA]</scope>
    <source>
        <strain evidence="11">V24Sta</strain>
    </source>
</reference>
<evidence type="ECO:0000256" key="9">
    <source>
        <dbReference type="PIRSR" id="PIRSR035805-1"/>
    </source>
</evidence>